<name>M2PGR7_CERS8</name>
<dbReference type="HOGENOM" id="CLU_3351015_0_0_1"/>
<evidence type="ECO:0000256" key="1">
    <source>
        <dbReference type="SAM" id="MobiDB-lite"/>
    </source>
</evidence>
<sequence>MDAFEPLSMSIPEDMPDVPRDAEAPGTGGMSMFCTVT</sequence>
<protein>
    <submittedName>
        <fullName evidence="2">B mating type pheromone</fullName>
    </submittedName>
</protein>
<dbReference type="EMBL" id="KB445801">
    <property type="protein sequence ID" value="EMD35219.1"/>
    <property type="molecule type" value="Genomic_DNA"/>
</dbReference>
<dbReference type="GO" id="GO:0016020">
    <property type="term" value="C:membrane"/>
    <property type="evidence" value="ECO:0007669"/>
    <property type="project" value="InterPro"/>
</dbReference>
<dbReference type="Pfam" id="PF08015">
    <property type="entry name" value="Pheromone"/>
    <property type="match status" value="1"/>
</dbReference>
<dbReference type="Proteomes" id="UP000016930">
    <property type="component" value="Unassembled WGS sequence"/>
</dbReference>
<organism evidence="2 3">
    <name type="scientific">Ceriporiopsis subvermispora (strain B)</name>
    <name type="common">White-rot fungus</name>
    <name type="synonym">Gelatoporia subvermispora</name>
    <dbReference type="NCBI Taxonomy" id="914234"/>
    <lineage>
        <taxon>Eukaryota</taxon>
        <taxon>Fungi</taxon>
        <taxon>Dikarya</taxon>
        <taxon>Basidiomycota</taxon>
        <taxon>Agaricomycotina</taxon>
        <taxon>Agaricomycetes</taxon>
        <taxon>Polyporales</taxon>
        <taxon>Gelatoporiaceae</taxon>
        <taxon>Gelatoporia</taxon>
    </lineage>
</organism>
<keyword evidence="3" id="KW-1185">Reference proteome</keyword>
<dbReference type="InterPro" id="IPR012597">
    <property type="entry name" value="Pheromone"/>
</dbReference>
<accession>M2PGR7</accession>
<evidence type="ECO:0000313" key="3">
    <source>
        <dbReference type="Proteomes" id="UP000016930"/>
    </source>
</evidence>
<evidence type="ECO:0000313" key="2">
    <source>
        <dbReference type="EMBL" id="EMD35219.1"/>
    </source>
</evidence>
<dbReference type="GO" id="GO:0000772">
    <property type="term" value="F:mating pheromone activity"/>
    <property type="evidence" value="ECO:0007669"/>
    <property type="project" value="InterPro"/>
</dbReference>
<feature type="region of interest" description="Disordered" evidence="1">
    <location>
        <begin position="1"/>
        <end position="37"/>
    </location>
</feature>
<reference evidence="2 3" key="1">
    <citation type="journal article" date="2012" name="Proc. Natl. Acad. Sci. U.S.A.">
        <title>Comparative genomics of Ceriporiopsis subvermispora and Phanerochaete chrysosporium provide insight into selective ligninolysis.</title>
        <authorList>
            <person name="Fernandez-Fueyo E."/>
            <person name="Ruiz-Duenas F.J."/>
            <person name="Ferreira P."/>
            <person name="Floudas D."/>
            <person name="Hibbett D.S."/>
            <person name="Canessa P."/>
            <person name="Larrondo L.F."/>
            <person name="James T.Y."/>
            <person name="Seelenfreund D."/>
            <person name="Lobos S."/>
            <person name="Polanco R."/>
            <person name="Tello M."/>
            <person name="Honda Y."/>
            <person name="Watanabe T."/>
            <person name="Watanabe T."/>
            <person name="Ryu J.S."/>
            <person name="Kubicek C.P."/>
            <person name="Schmoll M."/>
            <person name="Gaskell J."/>
            <person name="Hammel K.E."/>
            <person name="St John F.J."/>
            <person name="Vanden Wymelenberg A."/>
            <person name="Sabat G."/>
            <person name="Splinter BonDurant S."/>
            <person name="Syed K."/>
            <person name="Yadav J.S."/>
            <person name="Doddapaneni H."/>
            <person name="Subramanian V."/>
            <person name="Lavin J.L."/>
            <person name="Oguiza J.A."/>
            <person name="Perez G."/>
            <person name="Pisabarro A.G."/>
            <person name="Ramirez L."/>
            <person name="Santoyo F."/>
            <person name="Master E."/>
            <person name="Coutinho P.M."/>
            <person name="Henrissat B."/>
            <person name="Lombard V."/>
            <person name="Magnuson J.K."/>
            <person name="Kuees U."/>
            <person name="Hori C."/>
            <person name="Igarashi K."/>
            <person name="Samejima M."/>
            <person name="Held B.W."/>
            <person name="Barry K.W."/>
            <person name="LaButti K.M."/>
            <person name="Lapidus A."/>
            <person name="Lindquist E.A."/>
            <person name="Lucas S.M."/>
            <person name="Riley R."/>
            <person name="Salamov A.A."/>
            <person name="Hoffmeister D."/>
            <person name="Schwenk D."/>
            <person name="Hadar Y."/>
            <person name="Yarden O."/>
            <person name="de Vries R.P."/>
            <person name="Wiebenga A."/>
            <person name="Stenlid J."/>
            <person name="Eastwood D."/>
            <person name="Grigoriev I.V."/>
            <person name="Berka R.M."/>
            <person name="Blanchette R.A."/>
            <person name="Kersten P."/>
            <person name="Martinez A.T."/>
            <person name="Vicuna R."/>
            <person name="Cullen D."/>
        </authorList>
    </citation>
    <scope>NUCLEOTIDE SEQUENCE [LARGE SCALE GENOMIC DNA]</scope>
    <source>
        <strain evidence="2 3">B</strain>
    </source>
</reference>
<dbReference type="AlphaFoldDB" id="M2PGR7"/>
<gene>
    <name evidence="2" type="primary">CsPh8</name>
    <name evidence="2" type="ORF">CERSUDRAFT_172055</name>
</gene>
<proteinExistence type="predicted"/>